<dbReference type="InterPro" id="IPR037700">
    <property type="entry name" value="NUP88/NUP82"/>
</dbReference>
<dbReference type="PANTHER" id="PTHR13257">
    <property type="entry name" value="NUCLEOPORIN NUP84-RELATED"/>
    <property type="match status" value="1"/>
</dbReference>
<dbReference type="Proteomes" id="UP001358614">
    <property type="component" value="Chromosome 1"/>
</dbReference>
<reference evidence="10 11" key="1">
    <citation type="submission" date="2024-01" db="EMBL/GenBank/DDBJ databases">
        <title>Comparative genomics of Cryptococcus and Kwoniella reveals pathogenesis evolution and contrasting modes of karyotype evolution via chromosome fusion or intercentromeric recombination.</title>
        <authorList>
            <person name="Coelho M.A."/>
            <person name="David-Palma M."/>
            <person name="Shea T."/>
            <person name="Bowers K."/>
            <person name="McGinley-Smith S."/>
            <person name="Mohammad A.W."/>
            <person name="Gnirke A."/>
            <person name="Yurkov A.M."/>
            <person name="Nowrousian M."/>
            <person name="Sun S."/>
            <person name="Cuomo C.A."/>
            <person name="Heitman J."/>
        </authorList>
    </citation>
    <scope>NUCLEOTIDE SEQUENCE [LARGE SCALE GENOMIC DNA]</scope>
    <source>
        <strain evidence="10 11">PYCC6329</strain>
    </source>
</reference>
<evidence type="ECO:0000256" key="7">
    <source>
        <dbReference type="ARBA" id="ARBA00023242"/>
    </source>
</evidence>
<evidence type="ECO:0000256" key="1">
    <source>
        <dbReference type="ARBA" id="ARBA00004567"/>
    </source>
</evidence>
<dbReference type="SUPFAM" id="SSF50978">
    <property type="entry name" value="WD40 repeat-like"/>
    <property type="match status" value="1"/>
</dbReference>
<evidence type="ECO:0000313" key="10">
    <source>
        <dbReference type="EMBL" id="WWD04287.1"/>
    </source>
</evidence>
<evidence type="ECO:0000256" key="9">
    <source>
        <dbReference type="SAM" id="MobiDB-lite"/>
    </source>
</evidence>
<feature type="compositionally biased region" description="Low complexity" evidence="9">
    <location>
        <begin position="328"/>
        <end position="346"/>
    </location>
</feature>
<dbReference type="Pfam" id="PF10168">
    <property type="entry name" value="Nup88"/>
    <property type="match status" value="1"/>
</dbReference>
<dbReference type="InterPro" id="IPR036322">
    <property type="entry name" value="WD40_repeat_dom_sf"/>
</dbReference>
<protein>
    <recommendedName>
        <fullName evidence="12">Nucleoporin Nup82</fullName>
    </recommendedName>
</protein>
<keyword evidence="4" id="KW-0653">Protein transport</keyword>
<dbReference type="RefSeq" id="XP_066082254.1">
    <property type="nucleotide sequence ID" value="XM_066226157.1"/>
</dbReference>
<feature type="coiled-coil region" evidence="8">
    <location>
        <begin position="682"/>
        <end position="738"/>
    </location>
</feature>
<evidence type="ECO:0000256" key="6">
    <source>
        <dbReference type="ARBA" id="ARBA00023132"/>
    </source>
</evidence>
<keyword evidence="6" id="KW-0906">Nuclear pore complex</keyword>
<name>A0AAX4KCS5_9TREE</name>
<dbReference type="GO" id="GO:0005643">
    <property type="term" value="C:nuclear pore"/>
    <property type="evidence" value="ECO:0007669"/>
    <property type="project" value="UniProtKB-SubCell"/>
</dbReference>
<keyword evidence="8" id="KW-0175">Coiled coil</keyword>
<proteinExistence type="predicted"/>
<dbReference type="GO" id="GO:0000055">
    <property type="term" value="P:ribosomal large subunit export from nucleus"/>
    <property type="evidence" value="ECO:0007669"/>
    <property type="project" value="InterPro"/>
</dbReference>
<dbReference type="GO" id="GO:0017056">
    <property type="term" value="F:structural constituent of nuclear pore"/>
    <property type="evidence" value="ECO:0007669"/>
    <property type="project" value="InterPro"/>
</dbReference>
<feature type="region of interest" description="Disordered" evidence="9">
    <location>
        <begin position="317"/>
        <end position="372"/>
    </location>
</feature>
<keyword evidence="3" id="KW-0509">mRNA transport</keyword>
<feature type="region of interest" description="Disordered" evidence="9">
    <location>
        <begin position="632"/>
        <end position="653"/>
    </location>
</feature>
<organism evidence="10 11">
    <name type="scientific">Kwoniella europaea PYCC6329</name>
    <dbReference type="NCBI Taxonomy" id="1423913"/>
    <lineage>
        <taxon>Eukaryota</taxon>
        <taxon>Fungi</taxon>
        <taxon>Dikarya</taxon>
        <taxon>Basidiomycota</taxon>
        <taxon>Agaricomycotina</taxon>
        <taxon>Tremellomycetes</taxon>
        <taxon>Tremellales</taxon>
        <taxon>Cryptococcaceae</taxon>
        <taxon>Kwoniella</taxon>
    </lineage>
</organism>
<evidence type="ECO:0000256" key="8">
    <source>
        <dbReference type="SAM" id="Coils"/>
    </source>
</evidence>
<keyword evidence="5" id="KW-0811">Translocation</keyword>
<dbReference type="GO" id="GO:0006606">
    <property type="term" value="P:protein import into nucleus"/>
    <property type="evidence" value="ECO:0007669"/>
    <property type="project" value="TreeGrafter"/>
</dbReference>
<dbReference type="AlphaFoldDB" id="A0AAX4KCS5"/>
<accession>A0AAX4KCS5</accession>
<evidence type="ECO:0000256" key="5">
    <source>
        <dbReference type="ARBA" id="ARBA00023010"/>
    </source>
</evidence>
<dbReference type="InterPro" id="IPR019321">
    <property type="entry name" value="Nucleoporin_Nup88"/>
</dbReference>
<dbReference type="GO" id="GO:0006406">
    <property type="term" value="P:mRNA export from nucleus"/>
    <property type="evidence" value="ECO:0007669"/>
    <property type="project" value="TreeGrafter"/>
</dbReference>
<evidence type="ECO:0000313" key="11">
    <source>
        <dbReference type="Proteomes" id="UP001358614"/>
    </source>
</evidence>
<dbReference type="GO" id="GO:0000056">
    <property type="term" value="P:ribosomal small subunit export from nucleus"/>
    <property type="evidence" value="ECO:0007669"/>
    <property type="project" value="InterPro"/>
</dbReference>
<sequence length="859" mass="94600">MTQTIPFSLPFLRSHSIFIPPSSSSTSTSQDGDWELVDKPTDDLVGQKYGRMVMRDKDLLVAMGKEIRMMSLAGGGEGGWEVKDGKAGSYKTLKSQNLNFPIHHLIPNPNGRLLAVVGHHQVVVLVLPKSSYSSSSSAEVDCRAIPVDEFQFSPSSNDAITKVAWHPWGEGGNSLWVLTADGKLREYDINQPHDAVQTFNFLPSTSASSSSKFTAIDPLSRYATSFAFSIGSIDFSPLMVYVLLANGDIYSMGPILPLHTEMPIRYLQALKAYSETKLAKIQNEARDVFGAGQAGLGRATFQAQWVESLVKQVKIAEQQKKDESSYESPTTRRTSLLSRSISVRSTDTSTKSRPAEGTVRVHPPHLTESGGPAPGAHRALLRQGPLVYSLAPQDIGNGDEDDEQAATDLYISQIQSSGEDEEGGGSDETIIAIAWSGGRVDIGLEVEKPEPRWFSSRDPSTSTPVLPVIESIVLPFPQSDIDSLGSNAPTFLPDPLYCDVLYVQHSFGVDSINIRPWLEALRRDDSDGELPGSKVARHVETAGSPVKSIIGLINFCNITLGYGLLALASSGQAAFVELDLRVTDSSSIIPSPTNHSEKQQQSDEPDSQSLLLVKPLNFDKLINSIRTSNTPYNPSQLLRQRIPDSSKPTTNITPDHLRVLGEISTQVRQRTQSIRNGSQNIENRLDLQVKELQRQIKLLKDSQAKISNLKKNTSISRAEELLAKQEQLSNKLDALVGRLTEEFKPELGEQEKKWFEEIEKLKVRVRGGSGMVSKGKSLNTKSQILKEQLLAIKPLLAELQTHQTEVHSAQQLPNLNYGSKQLKPLEAALSARSEELRRLIRRMEMLHTRVESYNGAEDD</sequence>
<evidence type="ECO:0000256" key="4">
    <source>
        <dbReference type="ARBA" id="ARBA00022927"/>
    </source>
</evidence>
<dbReference type="GeneID" id="91101160"/>
<evidence type="ECO:0000256" key="2">
    <source>
        <dbReference type="ARBA" id="ARBA00022448"/>
    </source>
</evidence>
<evidence type="ECO:0000256" key="3">
    <source>
        <dbReference type="ARBA" id="ARBA00022816"/>
    </source>
</evidence>
<keyword evidence="2" id="KW-0813">Transport</keyword>
<comment type="subcellular location">
    <subcellularLocation>
        <location evidence="1">Nucleus</location>
        <location evidence="1">Nuclear pore complex</location>
    </subcellularLocation>
</comment>
<keyword evidence="7" id="KW-0539">Nucleus</keyword>
<gene>
    <name evidence="10" type="ORF">V865_002356</name>
</gene>
<evidence type="ECO:0008006" key="12">
    <source>
        <dbReference type="Google" id="ProtNLM"/>
    </source>
</evidence>
<keyword evidence="11" id="KW-1185">Reference proteome</keyword>
<dbReference type="KEGG" id="ker:91101160"/>
<dbReference type="PANTHER" id="PTHR13257:SF0">
    <property type="entry name" value="NUCLEAR PORE COMPLEX PROTEIN NUP88"/>
    <property type="match status" value="1"/>
</dbReference>
<dbReference type="EMBL" id="CP144089">
    <property type="protein sequence ID" value="WWD04287.1"/>
    <property type="molecule type" value="Genomic_DNA"/>
</dbReference>